<dbReference type="PANTHER" id="PTHR35580">
    <property type="entry name" value="CELL SURFACE GLYCOPROTEIN (S-LAYER PROTEIN)-LIKE PROTEIN"/>
    <property type="match status" value="1"/>
</dbReference>
<dbReference type="EMBL" id="JAFREP010000037">
    <property type="protein sequence ID" value="MBO1322470.1"/>
    <property type="molecule type" value="Genomic_DNA"/>
</dbReference>
<dbReference type="InterPro" id="IPR057708">
    <property type="entry name" value="DUF7948"/>
</dbReference>
<reference evidence="2" key="1">
    <citation type="submission" date="2021-03" db="EMBL/GenBank/DDBJ databases">
        <authorList>
            <person name="Wang G."/>
        </authorList>
    </citation>
    <scope>NUCLEOTIDE SEQUENCE</scope>
    <source>
        <strain evidence="2">KCTC 12899</strain>
    </source>
</reference>
<proteinExistence type="predicted"/>
<comment type="caution">
    <text evidence="2">The sequence shown here is derived from an EMBL/GenBank/DDBJ whole genome shotgun (WGS) entry which is preliminary data.</text>
</comment>
<organism evidence="2 3">
    <name type="scientific">Acanthopleuribacter pedis</name>
    <dbReference type="NCBI Taxonomy" id="442870"/>
    <lineage>
        <taxon>Bacteria</taxon>
        <taxon>Pseudomonadati</taxon>
        <taxon>Acidobacteriota</taxon>
        <taxon>Holophagae</taxon>
        <taxon>Acanthopleuribacterales</taxon>
        <taxon>Acanthopleuribacteraceae</taxon>
        <taxon>Acanthopleuribacter</taxon>
    </lineage>
</organism>
<gene>
    <name evidence="2" type="ORF">J3U88_28615</name>
</gene>
<feature type="domain" description="DUF7948" evidence="1">
    <location>
        <begin position="58"/>
        <end position="251"/>
    </location>
</feature>
<dbReference type="AlphaFoldDB" id="A0A8J7QHD6"/>
<dbReference type="InterPro" id="IPR052918">
    <property type="entry name" value="Motility_Chemotaxis_Reg"/>
</dbReference>
<sequence>MHFSWWNLFHITLLCCCFVVDEVAASELYAEHASTTRFFLANQAHPRTGKTLVDQDAVVAFVQTQQGRVLFTPAGAAIGMPAADKTKRGGAQSGTVVLQAGFAPGHAAKRALSPRLAAPSPAKAHFLVGERANWRTDQTMYGELVYDHVWDGISVTYLAGADHLRMRVTVEPHADPARIALHSGGDMQLGADGTITASLAGAELHWATPQAYQEVGGRRLARTVFYRILPDGGLGFSIDGFDPSRALTIEPQLSWSTFLGGGGGSGEETAEAVTVDGEGHAYVTGATPTADFPTTAGSYAVDFHGRLDVYVAKLNPDGSALLYSTFIGGRHDDLPWAVKVDASGHAYVGGYTRSDNFPTTPGAYDQTFGGNFSSDAFLVKLDPAGAAMEYGTYLGGDFYEVITDLALNEAGEVTVVGETFSSDFPTTPGAFDETHGGSMDAFVAKFNSAGSGLAFATYLGGAADDGAARLALAPNGNV</sequence>
<dbReference type="Pfam" id="PF25778">
    <property type="entry name" value="DUF7948"/>
    <property type="match status" value="1"/>
</dbReference>
<dbReference type="PANTHER" id="PTHR35580:SF1">
    <property type="entry name" value="PHYTASE-LIKE DOMAIN-CONTAINING PROTEIN"/>
    <property type="match status" value="1"/>
</dbReference>
<dbReference type="Proteomes" id="UP000664417">
    <property type="component" value="Unassembled WGS sequence"/>
</dbReference>
<keyword evidence="3" id="KW-1185">Reference proteome</keyword>
<dbReference type="RefSeq" id="WP_207862443.1">
    <property type="nucleotide sequence ID" value="NZ_JAFREP010000037.1"/>
</dbReference>
<accession>A0A8J7QHD6</accession>
<evidence type="ECO:0000313" key="3">
    <source>
        <dbReference type="Proteomes" id="UP000664417"/>
    </source>
</evidence>
<name>A0A8J7QHD6_9BACT</name>
<protein>
    <recommendedName>
        <fullName evidence="1">DUF7948 domain-containing protein</fullName>
    </recommendedName>
</protein>
<evidence type="ECO:0000259" key="1">
    <source>
        <dbReference type="Pfam" id="PF25778"/>
    </source>
</evidence>
<evidence type="ECO:0000313" key="2">
    <source>
        <dbReference type="EMBL" id="MBO1322470.1"/>
    </source>
</evidence>